<dbReference type="Proteomes" id="UP001358614">
    <property type="component" value="Chromosome 3"/>
</dbReference>
<protein>
    <submittedName>
        <fullName evidence="2">Uncharacterized protein</fullName>
    </submittedName>
</protein>
<feature type="compositionally biased region" description="Basic and acidic residues" evidence="1">
    <location>
        <begin position="128"/>
        <end position="137"/>
    </location>
</feature>
<feature type="region of interest" description="Disordered" evidence="1">
    <location>
        <begin position="240"/>
        <end position="271"/>
    </location>
</feature>
<dbReference type="EMBL" id="CP144091">
    <property type="protein sequence ID" value="WWD10199.1"/>
    <property type="molecule type" value="Genomic_DNA"/>
</dbReference>
<dbReference type="RefSeq" id="XP_066088166.1">
    <property type="nucleotide sequence ID" value="XM_066232069.1"/>
</dbReference>
<dbReference type="AlphaFoldDB" id="A0AAX4KVQ4"/>
<proteinExistence type="predicted"/>
<keyword evidence="3" id="KW-1185">Reference proteome</keyword>
<evidence type="ECO:0000256" key="1">
    <source>
        <dbReference type="SAM" id="MobiDB-lite"/>
    </source>
</evidence>
<dbReference type="GeneID" id="91107134"/>
<sequence length="318" mass="36077">MPINPTPLIPLKPEPMDIDLYETTSPPLSDAFSTARGPSNSIPDYQSTGNVLPAASTYNLAPRDFNFEDELAMNLASLALSWKPLNPDNTGRGTINSSTVESGKPIHPLFPCPIGSQLPIYDAINTQEPEKSKENPSKPKRFHPYRKKKDKPEDKEDGYIIHTTRKPEDRSKYLDPSLDTTMFWQFVQERNTARTEEIREARRIAIAMSERGSVLGSSSIWDRDDRSIGPSEIDEVHTMYGPEDEHDEDEDKEIENRTNQSSLSLDSRMEKEGSLRGVELIDTSPKKWKVSPNKNFLKRLLSNVERYNGKIKEKSEGR</sequence>
<name>A0AAX4KVQ4_9TREE</name>
<feature type="region of interest" description="Disordered" evidence="1">
    <location>
        <begin position="127"/>
        <end position="158"/>
    </location>
</feature>
<feature type="compositionally biased region" description="Acidic residues" evidence="1">
    <location>
        <begin position="242"/>
        <end position="253"/>
    </location>
</feature>
<gene>
    <name evidence="2" type="ORF">V865_008333</name>
</gene>
<reference evidence="2 3" key="1">
    <citation type="submission" date="2024-01" db="EMBL/GenBank/DDBJ databases">
        <title>Comparative genomics of Cryptococcus and Kwoniella reveals pathogenesis evolution and contrasting modes of karyotype evolution via chromosome fusion or intercentromeric recombination.</title>
        <authorList>
            <person name="Coelho M.A."/>
            <person name="David-Palma M."/>
            <person name="Shea T."/>
            <person name="Bowers K."/>
            <person name="McGinley-Smith S."/>
            <person name="Mohammad A.W."/>
            <person name="Gnirke A."/>
            <person name="Yurkov A.M."/>
            <person name="Nowrousian M."/>
            <person name="Sun S."/>
            <person name="Cuomo C.A."/>
            <person name="Heitman J."/>
        </authorList>
    </citation>
    <scope>NUCLEOTIDE SEQUENCE [LARGE SCALE GENOMIC DNA]</scope>
    <source>
        <strain evidence="2 3">PYCC6329</strain>
    </source>
</reference>
<dbReference type="KEGG" id="ker:91107134"/>
<organism evidence="2 3">
    <name type="scientific">Kwoniella europaea PYCC6329</name>
    <dbReference type="NCBI Taxonomy" id="1423913"/>
    <lineage>
        <taxon>Eukaryota</taxon>
        <taxon>Fungi</taxon>
        <taxon>Dikarya</taxon>
        <taxon>Basidiomycota</taxon>
        <taxon>Agaricomycotina</taxon>
        <taxon>Tremellomycetes</taxon>
        <taxon>Tremellales</taxon>
        <taxon>Cryptococcaceae</taxon>
        <taxon>Kwoniella</taxon>
    </lineage>
</organism>
<accession>A0AAX4KVQ4</accession>
<feature type="compositionally biased region" description="Basic residues" evidence="1">
    <location>
        <begin position="138"/>
        <end position="149"/>
    </location>
</feature>
<evidence type="ECO:0000313" key="3">
    <source>
        <dbReference type="Proteomes" id="UP001358614"/>
    </source>
</evidence>
<evidence type="ECO:0000313" key="2">
    <source>
        <dbReference type="EMBL" id="WWD10199.1"/>
    </source>
</evidence>